<dbReference type="Pfam" id="PF13193">
    <property type="entry name" value="AMP-binding_C"/>
    <property type="match status" value="1"/>
</dbReference>
<dbReference type="InterPro" id="IPR001242">
    <property type="entry name" value="Condensation_dom"/>
</dbReference>
<evidence type="ECO:0000256" key="1">
    <source>
        <dbReference type="ARBA" id="ARBA00001957"/>
    </source>
</evidence>
<dbReference type="PROSITE" id="PS00455">
    <property type="entry name" value="AMP_BINDING"/>
    <property type="match status" value="1"/>
</dbReference>
<dbReference type="GO" id="GO:0044550">
    <property type="term" value="P:secondary metabolite biosynthetic process"/>
    <property type="evidence" value="ECO:0007669"/>
    <property type="project" value="TreeGrafter"/>
</dbReference>
<dbReference type="PROSITE" id="PS50075">
    <property type="entry name" value="CARRIER"/>
    <property type="match status" value="1"/>
</dbReference>
<protein>
    <submittedName>
        <fullName evidence="6">Amino acid adenylation domain-containing protein/thioester reductase-like protein</fullName>
    </submittedName>
</protein>
<dbReference type="SUPFAM" id="SSF56801">
    <property type="entry name" value="Acetyl-CoA synthetase-like"/>
    <property type="match status" value="1"/>
</dbReference>
<evidence type="ECO:0000256" key="4">
    <source>
        <dbReference type="ARBA" id="ARBA00022598"/>
    </source>
</evidence>
<keyword evidence="2" id="KW-0596">Phosphopantetheine</keyword>
<dbReference type="SUPFAM" id="SSF51735">
    <property type="entry name" value="NAD(P)-binding Rossmann-fold domains"/>
    <property type="match status" value="1"/>
</dbReference>
<dbReference type="Gene3D" id="1.10.1200.10">
    <property type="entry name" value="ACP-like"/>
    <property type="match status" value="1"/>
</dbReference>
<dbReference type="Pfam" id="PF00501">
    <property type="entry name" value="AMP-binding"/>
    <property type="match status" value="1"/>
</dbReference>
<dbReference type="GO" id="GO:0005737">
    <property type="term" value="C:cytoplasm"/>
    <property type="evidence" value="ECO:0007669"/>
    <property type="project" value="TreeGrafter"/>
</dbReference>
<proteinExistence type="predicted"/>
<dbReference type="Gene3D" id="3.40.50.980">
    <property type="match status" value="2"/>
</dbReference>
<evidence type="ECO:0000256" key="3">
    <source>
        <dbReference type="ARBA" id="ARBA00022553"/>
    </source>
</evidence>
<dbReference type="GO" id="GO:0043041">
    <property type="term" value="P:amino acid activation for nonribosomal peptide biosynthetic process"/>
    <property type="evidence" value="ECO:0007669"/>
    <property type="project" value="TreeGrafter"/>
</dbReference>
<gene>
    <name evidence="6" type="ORF">F4559_002422</name>
</gene>
<evidence type="ECO:0000259" key="5">
    <source>
        <dbReference type="PROSITE" id="PS50075"/>
    </source>
</evidence>
<dbReference type="EMBL" id="JACHJS010000001">
    <property type="protein sequence ID" value="MBB4965063.1"/>
    <property type="molecule type" value="Genomic_DNA"/>
</dbReference>
<comment type="caution">
    <text evidence="6">The sequence shown here is derived from an EMBL/GenBank/DDBJ whole genome shotgun (WGS) entry which is preliminary data.</text>
</comment>
<dbReference type="InterPro" id="IPR023213">
    <property type="entry name" value="CAT-like_dom_sf"/>
</dbReference>
<dbReference type="Gene3D" id="3.30.300.30">
    <property type="match status" value="1"/>
</dbReference>
<dbReference type="PIRSF" id="PIRSF001617">
    <property type="entry name" value="Alpha-AR"/>
    <property type="match status" value="1"/>
</dbReference>
<dbReference type="Gene3D" id="3.30.559.10">
    <property type="entry name" value="Chloramphenicol acetyltransferase-like domain"/>
    <property type="match status" value="1"/>
</dbReference>
<evidence type="ECO:0000256" key="2">
    <source>
        <dbReference type="ARBA" id="ARBA00022450"/>
    </source>
</evidence>
<dbReference type="GO" id="GO:0016874">
    <property type="term" value="F:ligase activity"/>
    <property type="evidence" value="ECO:0007669"/>
    <property type="project" value="UniProtKB-KW"/>
</dbReference>
<dbReference type="Pfam" id="PF07993">
    <property type="entry name" value="NAD_binding_4"/>
    <property type="match status" value="1"/>
</dbReference>
<dbReference type="RefSeq" id="WP_184668435.1">
    <property type="nucleotide sequence ID" value="NZ_BAABAI010000013.1"/>
</dbReference>
<dbReference type="Gene3D" id="3.40.50.720">
    <property type="entry name" value="NAD(P)-binding Rossmann-like Domain"/>
    <property type="match status" value="1"/>
</dbReference>
<dbReference type="InterPro" id="IPR006162">
    <property type="entry name" value="Ppantetheine_attach_site"/>
</dbReference>
<dbReference type="InterPro" id="IPR025110">
    <property type="entry name" value="AMP-bd_C"/>
</dbReference>
<dbReference type="InterPro" id="IPR036291">
    <property type="entry name" value="NAD(P)-bd_dom_sf"/>
</dbReference>
<dbReference type="Pfam" id="PF00550">
    <property type="entry name" value="PP-binding"/>
    <property type="match status" value="1"/>
</dbReference>
<accession>A0A7W7T1Y2</accession>
<dbReference type="GO" id="GO:0031177">
    <property type="term" value="F:phosphopantetheine binding"/>
    <property type="evidence" value="ECO:0007669"/>
    <property type="project" value="InterPro"/>
</dbReference>
<evidence type="ECO:0000313" key="7">
    <source>
        <dbReference type="Proteomes" id="UP000542674"/>
    </source>
</evidence>
<dbReference type="InterPro" id="IPR000873">
    <property type="entry name" value="AMP-dep_synth/lig_dom"/>
</dbReference>
<organism evidence="6 7">
    <name type="scientific">Saccharothrix violaceirubra</name>
    <dbReference type="NCBI Taxonomy" id="413306"/>
    <lineage>
        <taxon>Bacteria</taxon>
        <taxon>Bacillati</taxon>
        <taxon>Actinomycetota</taxon>
        <taxon>Actinomycetes</taxon>
        <taxon>Pseudonocardiales</taxon>
        <taxon>Pseudonocardiaceae</taxon>
        <taxon>Saccharothrix</taxon>
    </lineage>
</organism>
<dbReference type="InterPro" id="IPR013120">
    <property type="entry name" value="FAR_NAD-bd"/>
</dbReference>
<dbReference type="CDD" id="cd05930">
    <property type="entry name" value="A_NRPS"/>
    <property type="match status" value="1"/>
</dbReference>
<dbReference type="FunFam" id="1.10.1200.10:FF:000005">
    <property type="entry name" value="Nonribosomal peptide synthetase 1"/>
    <property type="match status" value="1"/>
</dbReference>
<dbReference type="SUPFAM" id="SSF52777">
    <property type="entry name" value="CoA-dependent acyltransferases"/>
    <property type="match status" value="2"/>
</dbReference>
<dbReference type="InterPro" id="IPR010071">
    <property type="entry name" value="AA_adenyl_dom"/>
</dbReference>
<keyword evidence="3" id="KW-0597">Phosphoprotein</keyword>
<dbReference type="Gene3D" id="2.30.38.10">
    <property type="entry name" value="Luciferase, Domain 3"/>
    <property type="match status" value="1"/>
</dbReference>
<dbReference type="GO" id="GO:0008610">
    <property type="term" value="P:lipid biosynthetic process"/>
    <property type="evidence" value="ECO:0007669"/>
    <property type="project" value="UniProtKB-ARBA"/>
</dbReference>
<dbReference type="InterPro" id="IPR020845">
    <property type="entry name" value="AMP-binding_CS"/>
</dbReference>
<dbReference type="PANTHER" id="PTHR45527:SF1">
    <property type="entry name" value="FATTY ACID SYNTHASE"/>
    <property type="match status" value="1"/>
</dbReference>
<sequence length="1431" mass="151219">MTDDQRERLLAKLMARQGLRSAGLPRRPGGADVPLSGNQRGLWLAGQLGDDSGAYVMYAAIRVTGTLDVERLRDAVAVVVDRHEALRTRVVEVDGVPAQEIVPATASVTCTDVESLDDAVRSEVDTPFDLGAAPLFRVRVFRSDDVTAVVLSAHHIVCDDVSLAVVAEEIGAAYQGGTSFAPVGQFPDFVHWQAGRLAEGDRARMLDHWASRLADAPPVLDLAGDRPRTPHRSIAGDSHRFTVPAALAARLTEVTREQGATTFAGLLAAFAVVLSRRSGTDDVVIGSPTTDRPFPALERAVGMFVTTTALRVDLSGDPTVAELLARTRTTAVEALDHAGVSFDEVTARVAPRRDPAHHPLFQVMLVLNRGSGGGTWAGLPATTLPVTRGTSRFDLTLHVRETDGDWPVDLDYRTDLFSPDTAARLADQVLVTLSALVRDPAARLSTLDTTPPADHAAAEALHGVPVAPVDDVLTRIAAAVANHPDTTAVLDLGSGAEITFAELDRRADHVANLLRSHGVGPSVPVGLAARAGVEGLSGLLGVLKAGGAYVPLDPAHPPARLAGLLESCGAPVVLAPAEVDLGPYGGVVLTSWSGEAEGFEVTRGDLAYVIHTSGSTGTPKGVEVGHASLAHLTDSFVAVHGFAAGHRILMIPPLSFDASVGDVFPAWSVGAAIVVHPEPAAIDGPGLLRLCADHGITAVDAPAALLKRWVADLDGVVDVSTGPLGLVMFGGEAVPVATVAAFARITGGRVRLVNHYGPTETTVCATTFTTVEASEVDSRSATLPIGRPLPGVRAYVLDARLRPVPLGVPGQLHVGGVAPAWGYRDDPARTAAAYLPDPVVPGGRVYRTGDLVRSLPDGNLEFLGRVDDQVKLRGHRIEPGEVRAALLAHPDVTEAAVTVRGDVLVGYVVGAVDPAGVRAFCADRLPAAMLPGAVVVLDGLPLTRHGKVDFAALPDPTPGVEYEAPRTDVERVLAEVWSEVLGVPVVGRRDTFFGLGGHSLVAAAVLGRVRSLLGVTVPLRALFATADLAELAEVVERAHDDTYTFRSGLPTAEQMHADAEPPADIVPAATTVDAVSRVFLTGSTGFLGAYLLSELLARSSYEVHCLVRAETPDLALDRIVANFRRAGVDVPAGHLARIVPVVGDLSRPLMGLTEDEFDLLARSMDAVYHNGAVMNFVLTYRWMMPSHVGSTIDILRLVTRHRTKPLHLTSTLGVFLGTAYDRRPVTEAVRCDDPTGLDTGYNTTKWVADRMAVLARDRGVPVSIHRIAAIGGDVRTGRAQTASYLSRQIAACAQLGAVPDSGDVLDMLPVDRVGAAVAALSLDSVATDYHYYRSDGFTYADLGGVLTERGYPTRVLPFEQWRTLMLDHPETAFGPLAYGLSGRRRAHPVFDCTRTFTAAAAHGVEFPPADAEMLGRHVDHLITAGAMPERV</sequence>
<dbReference type="InterPro" id="IPR009081">
    <property type="entry name" value="PP-bd_ACP"/>
</dbReference>
<dbReference type="CDD" id="cd05235">
    <property type="entry name" value="SDR_e1"/>
    <property type="match status" value="1"/>
</dbReference>
<name>A0A7W7T1Y2_9PSEU</name>
<dbReference type="InterPro" id="IPR010080">
    <property type="entry name" value="Thioester_reductase-like_dom"/>
</dbReference>
<keyword evidence="7" id="KW-1185">Reference proteome</keyword>
<dbReference type="InterPro" id="IPR020806">
    <property type="entry name" value="PKS_PP-bd"/>
</dbReference>
<dbReference type="SUPFAM" id="SSF47336">
    <property type="entry name" value="ACP-like"/>
    <property type="match status" value="1"/>
</dbReference>
<feature type="domain" description="Carrier" evidence="5">
    <location>
        <begin position="964"/>
        <end position="1039"/>
    </location>
</feature>
<dbReference type="PROSITE" id="PS00012">
    <property type="entry name" value="PHOSPHOPANTETHEINE"/>
    <property type="match status" value="1"/>
</dbReference>
<dbReference type="Pfam" id="PF00668">
    <property type="entry name" value="Condensation"/>
    <property type="match status" value="1"/>
</dbReference>
<dbReference type="PANTHER" id="PTHR45527">
    <property type="entry name" value="NONRIBOSOMAL PEPTIDE SYNTHETASE"/>
    <property type="match status" value="1"/>
</dbReference>
<dbReference type="NCBIfam" id="TIGR01746">
    <property type="entry name" value="Thioester-redct"/>
    <property type="match status" value="1"/>
</dbReference>
<evidence type="ECO:0000313" key="6">
    <source>
        <dbReference type="EMBL" id="MBB4965063.1"/>
    </source>
</evidence>
<dbReference type="NCBIfam" id="TIGR01733">
    <property type="entry name" value="AA-adenyl-dom"/>
    <property type="match status" value="1"/>
</dbReference>
<comment type="cofactor">
    <cofactor evidence="1">
        <name>pantetheine 4'-phosphate</name>
        <dbReference type="ChEBI" id="CHEBI:47942"/>
    </cofactor>
</comment>
<dbReference type="InterPro" id="IPR045851">
    <property type="entry name" value="AMP-bd_C_sf"/>
</dbReference>
<dbReference type="SMART" id="SM00823">
    <property type="entry name" value="PKS_PP"/>
    <property type="match status" value="1"/>
</dbReference>
<keyword evidence="4" id="KW-0436">Ligase</keyword>
<dbReference type="Gene3D" id="3.30.559.30">
    <property type="entry name" value="Nonribosomal peptide synthetase, condensation domain"/>
    <property type="match status" value="1"/>
</dbReference>
<reference evidence="6 7" key="1">
    <citation type="submission" date="2020-08" db="EMBL/GenBank/DDBJ databases">
        <title>Sequencing the genomes of 1000 actinobacteria strains.</title>
        <authorList>
            <person name="Klenk H.-P."/>
        </authorList>
    </citation>
    <scope>NUCLEOTIDE SEQUENCE [LARGE SCALE GENOMIC DNA]</scope>
    <source>
        <strain evidence="6 7">DSM 45084</strain>
    </source>
</reference>
<dbReference type="InterPro" id="IPR036736">
    <property type="entry name" value="ACP-like_sf"/>
</dbReference>
<dbReference type="CDD" id="cd19531">
    <property type="entry name" value="LCL_NRPS-like"/>
    <property type="match status" value="1"/>
</dbReference>
<dbReference type="Proteomes" id="UP000542674">
    <property type="component" value="Unassembled WGS sequence"/>
</dbReference>